<dbReference type="InterPro" id="IPR022145">
    <property type="entry name" value="INTS1_RPB2-bd"/>
</dbReference>
<dbReference type="Pfam" id="PF00155">
    <property type="entry name" value="Aminotran_1_2"/>
    <property type="match status" value="1"/>
</dbReference>
<keyword evidence="10" id="KW-1185">Reference proteome</keyword>
<dbReference type="Pfam" id="PF12432">
    <property type="entry name" value="INTS1_RP2B-bd"/>
    <property type="match status" value="1"/>
</dbReference>
<evidence type="ECO:0000256" key="3">
    <source>
        <dbReference type="ARBA" id="ARBA00022679"/>
    </source>
</evidence>
<proteinExistence type="inferred from homology"/>
<dbReference type="Gene3D" id="3.40.640.10">
    <property type="entry name" value="Type I PLP-dependent aspartate aminotransferase-like (Major domain)"/>
    <property type="match status" value="1"/>
</dbReference>
<feature type="domain" description="Integrator complex subunit 1 RPB2-binding" evidence="7">
    <location>
        <begin position="266"/>
        <end position="420"/>
    </location>
</feature>
<organism evidence="9 10">
    <name type="scientific">Drosophila navojoa</name>
    <name type="common">Fruit fly</name>
    <dbReference type="NCBI Taxonomy" id="7232"/>
    <lineage>
        <taxon>Eukaryota</taxon>
        <taxon>Metazoa</taxon>
        <taxon>Ecdysozoa</taxon>
        <taxon>Arthropoda</taxon>
        <taxon>Hexapoda</taxon>
        <taxon>Insecta</taxon>
        <taxon>Pterygota</taxon>
        <taxon>Neoptera</taxon>
        <taxon>Endopterygota</taxon>
        <taxon>Diptera</taxon>
        <taxon>Brachycera</taxon>
        <taxon>Muscomorpha</taxon>
        <taxon>Ephydroidea</taxon>
        <taxon>Drosophilidae</taxon>
        <taxon>Drosophila</taxon>
    </lineage>
</organism>
<evidence type="ECO:0000259" key="7">
    <source>
        <dbReference type="Pfam" id="PF12432"/>
    </source>
</evidence>
<protein>
    <recommendedName>
        <fullName evidence="11">5-aminolevulinate synthase</fullName>
    </recommendedName>
</protein>
<comment type="cofactor">
    <cofactor evidence="1">
        <name>pyridoxal 5'-phosphate</name>
        <dbReference type="ChEBI" id="CHEBI:597326"/>
    </cofactor>
</comment>
<dbReference type="InterPro" id="IPR004839">
    <property type="entry name" value="Aminotransferase_I/II_large"/>
</dbReference>
<evidence type="ECO:0000313" key="10">
    <source>
        <dbReference type="Proteomes" id="UP000295192"/>
    </source>
</evidence>
<comment type="similarity">
    <text evidence="2">Belongs to the class-II pyridoxal-phosphate-dependent aminotransferase family.</text>
</comment>
<keyword evidence="3" id="KW-0808">Transferase</keyword>
<evidence type="ECO:0000256" key="4">
    <source>
        <dbReference type="ARBA" id="ARBA00022898"/>
    </source>
</evidence>
<comment type="caution">
    <text evidence="9">The sequence shown here is derived from an EMBL/GenBank/DDBJ whole genome shotgun (WGS) entry which is preliminary data.</text>
</comment>
<keyword evidence="4" id="KW-0663">Pyridoxal phosphate</keyword>
<dbReference type="InterPro" id="IPR015421">
    <property type="entry name" value="PyrdxlP-dep_Trfase_major"/>
</dbReference>
<dbReference type="InterPro" id="IPR010961">
    <property type="entry name" value="4pyrrol_synth_NH2levulA_synth"/>
</dbReference>
<feature type="compositionally biased region" description="Polar residues" evidence="5">
    <location>
        <begin position="1392"/>
        <end position="1401"/>
    </location>
</feature>
<dbReference type="InterPro" id="IPR038902">
    <property type="entry name" value="INTS1"/>
</dbReference>
<sequence length="2025" mass="229383">MPGSSGSSTDRKREASTSLGSHPSKRFRVSLKDGCPDLATTTGVPHYEIWEQIAEDCDLSNAIETIYAAIEQNDNELVVRLICGIIRHATSRDASRSKVDNVAYLTLFYLGKVHPQFFNNDVIAYALLSFLRRETNVKMRYNINLHVLFTNLLTRGFSDISQWPEVLLRTYVDDAVNERFWADNDYCAPLVKNICAAFKTRTPHLSLLRWDVNTTVASGQSHRENFTVDDDSGDNSTQSLDASPYLEADQAADAICSVKSRFADSLVQKLVSDAIRDQLNKRQQQDNYTRNFLKFLCTTSGIGEVRCLSISRLELWIHNGKLVKFAQQLLSYICFNIKGKNTQDNEVLQVLVKMRLKTKPLINHYMSCLKEMIHLQPDILSTIMKLVVQNELSNTRNPNNMGMLATMFQTSPDQSAVTLAEIYQEFLLQRDDCLRTLRVFLRELVRMLRFDVNLVKFCKTFLSEREELTQQIEQFDFKERIFHSVVDIVCLCMFLSATPQAREGSLSLKTNRDVKNNQALIRLYNQMSQIQLDSVSWMYETVPNLYKIQAAEYHQALHKLLLLDNPEQYSRCDQWPSEPERGAILRIISETPIHEETLLRIILIGITKDIPFSIANTFDILLLVIKRVSGMKATDFPAVQANKFDIIDFLFSMSEYHHPENIQLPEDYEPPKLAIIAFYWKAWLILLMISAHNPSTFGAFCWDHYPTMKLLIEICITNQFNSFVSNKDELQIITVERDHILQFETYLAAQTSPHAVITEENAILITQLMLMDPMGTPRKVPSLVLEQLKFLNQTYKLGHLFCRCRKPDLLLDIIQRQGTTQSMPWLSDLVQNSEGDFSHLPVQCLCEFLLFNAHSINEENSRDKELVDFIRNLIMDSTYDNHVVCEVLDYIFRRLSSTVKQSRVAALSGLKIIFKNSGKYENEWLLKSIQQIPHFLEAKMYIIPQLRAACQVENCPELIMAYIQFITKHTLNDPVNEMLDHVIDMAQLIVERNTMFQHIIISQEDYNLNPDENRIQTLKCLFVMFNNYIIKLREFHEPYEWTEYPDLLMVQFEDGVQLPLHINIIHAFIILLTYSSSNMPESIPILDYWFPPGRPAPVAFLPTMPQEQIQLLPDWLKLKMIRSSVDRLIEAALNDLTPDQIVLFVQNFGTPVNSMSKLLAMLDTAVLEQFDLVKNAILNKAYLAQLIEIQQARGAKNGHYTVQALDLHSHSQTVPDLPKINAYTQEVFHLSKFDPDSVQNHKTNTCLELDDEEVKVEYELDGHSETKPITNKNVANEIDSFEGTSNAQDVCRNLTPQKPAKPVDIIDTKPHVPETKDSKNGINPTPLLSSSLNEQPTANSTIAISSISLLNTPIKSVDFSEYALLSRQPEEFAEETFRLVNLNTRADHSKRNNNYGSSTGLLQRKKDTLSRNSNTPSKETAIITAKTLGKTSQIHQAGLVKKTRFVTVTSTFEKTLKTDHSEEYSEHDGPLTENILESTTQMVKPSMDGIVTTLKPIHYTDSLETPELETITESFSFTQTKLKTQILPIINDKLNETSHITLVQTYDYTSFVTVTQTVSPFRDNFVPAKNFKDFEGILDEAGSEINLDLEFGDESNSGQFEAKPNANAGDGLFPHALDYSSQSEKPITVWCSNDYLGMSAHPKVKHAVKEALERHGSGAGGTRNISGNSLHHERLERKLADLHQKEAALLFTSCFVANDSTLFTLAKLLPNCHIFSDSGNHASMIMGIRNSGVPKHIFRHNDVNHLRQLLQQVDKATPKIVAFETVHSMTGAICPLEELLDVAHEYGAITFIDEVHAVGLYGDHGAGVGERDGVLSKMDIISGTLGKAYGNIGGYIASTDALVDMVRSYAAGFIFTTSLPPTVLCGALEAVTILASEEGRQLRSIHQRNVSYLKNLLKREGFPVEDTPSHIIPIKIGDPLICSQISNMLMDQYGHYMQSINYPTVARGEEKLRLAPTPFHTFEMMNALVLDLKKVWDTLKLSTNVPLTPNGCMFCSSDSCFHHENCPDLECGIPNCPRLELSVAA</sequence>
<dbReference type="PANTHER" id="PTHR21224">
    <property type="entry name" value="INTEGRATOR COMPLEX SUBUNIT 1"/>
    <property type="match status" value="1"/>
</dbReference>
<dbReference type="GO" id="GO:0033014">
    <property type="term" value="P:tetrapyrrole biosynthetic process"/>
    <property type="evidence" value="ECO:0007669"/>
    <property type="project" value="InterPro"/>
</dbReference>
<feature type="compositionally biased region" description="Basic and acidic residues" evidence="5">
    <location>
        <begin position="1304"/>
        <end position="1319"/>
    </location>
</feature>
<dbReference type="GO" id="GO:0034474">
    <property type="term" value="P:U2 snRNA 3'-end processing"/>
    <property type="evidence" value="ECO:0007669"/>
    <property type="project" value="InterPro"/>
</dbReference>
<evidence type="ECO:0000313" key="9">
    <source>
        <dbReference type="EMBL" id="TDG39953.1"/>
    </source>
</evidence>
<evidence type="ECO:0000256" key="2">
    <source>
        <dbReference type="ARBA" id="ARBA00008392"/>
    </source>
</evidence>
<feature type="region of interest" description="Disordered" evidence="5">
    <location>
        <begin position="1387"/>
        <end position="1417"/>
    </location>
</feature>
<evidence type="ECO:0000259" key="8">
    <source>
        <dbReference type="Pfam" id="PF22929"/>
    </source>
</evidence>
<feature type="region of interest" description="Disordered" evidence="5">
    <location>
        <begin position="1295"/>
        <end position="1334"/>
    </location>
</feature>
<feature type="domain" description="Aminotransferase class I/classII large" evidence="6">
    <location>
        <begin position="1627"/>
        <end position="1969"/>
    </location>
</feature>
<dbReference type="CDD" id="cd06454">
    <property type="entry name" value="KBL_like"/>
    <property type="match status" value="1"/>
</dbReference>
<dbReference type="PANTHER" id="PTHR21224:SF1">
    <property type="entry name" value="INTEGRATOR COMPLEX SUBUNIT 1"/>
    <property type="match status" value="1"/>
</dbReference>
<evidence type="ECO:0000256" key="1">
    <source>
        <dbReference type="ARBA" id="ARBA00001933"/>
    </source>
</evidence>
<dbReference type="FunFam" id="3.40.640.10:FF:000006">
    <property type="entry name" value="5-aminolevulinate synthase, mitochondrial"/>
    <property type="match status" value="1"/>
</dbReference>
<reference evidence="9 10" key="1">
    <citation type="journal article" date="2019" name="J. Hered.">
        <title>An Improved Genome Assembly for Drosophila navojoa, the Basal Species in the mojavensis Cluster.</title>
        <authorList>
            <person name="Vanderlinde T."/>
            <person name="Dupim E.G."/>
            <person name="Nazario-Yepiz N.O."/>
            <person name="Carvalho A.B."/>
        </authorList>
    </citation>
    <scope>NUCLEOTIDE SEQUENCE [LARGE SCALE GENOMIC DNA]</scope>
    <source>
        <strain evidence="9">Navoj_Jal97</strain>
        <tissue evidence="9">Whole organism</tissue>
    </source>
</reference>
<feature type="compositionally biased region" description="Polar residues" evidence="5">
    <location>
        <begin position="1320"/>
        <end position="1334"/>
    </location>
</feature>
<feature type="domain" description="Integrator complex subunit 1 INTS2-binding" evidence="8">
    <location>
        <begin position="886"/>
        <end position="1199"/>
    </location>
</feature>
<gene>
    <name evidence="9" type="ORF">AWZ03_013628</name>
</gene>
<dbReference type="Gene3D" id="3.90.1150.10">
    <property type="entry name" value="Aspartate Aminotransferase, domain 1"/>
    <property type="match status" value="1"/>
</dbReference>
<dbReference type="STRING" id="7232.A0A484AUA8"/>
<dbReference type="Proteomes" id="UP000295192">
    <property type="component" value="Unassembled WGS sequence"/>
</dbReference>
<dbReference type="SUPFAM" id="SSF53383">
    <property type="entry name" value="PLP-dependent transferases"/>
    <property type="match status" value="1"/>
</dbReference>
<dbReference type="GO" id="GO:0003870">
    <property type="term" value="F:5-aminolevulinate synthase activity"/>
    <property type="evidence" value="ECO:0007669"/>
    <property type="project" value="InterPro"/>
</dbReference>
<dbReference type="GO" id="GO:0032039">
    <property type="term" value="C:integrator complex"/>
    <property type="evidence" value="ECO:0007669"/>
    <property type="project" value="InterPro"/>
</dbReference>
<dbReference type="InterPro" id="IPR015424">
    <property type="entry name" value="PyrdxlP-dep_Trfase"/>
</dbReference>
<dbReference type="InterPro" id="IPR053966">
    <property type="entry name" value="INTS1_INTS2-bd"/>
</dbReference>
<name>A0A484AUA8_DRONA</name>
<evidence type="ECO:0000256" key="5">
    <source>
        <dbReference type="SAM" id="MobiDB-lite"/>
    </source>
</evidence>
<accession>A0A484AUA8</accession>
<dbReference type="OrthoDB" id="19938at2759"/>
<dbReference type="Pfam" id="PF22929">
    <property type="entry name" value="INTS1_INTS2-bd"/>
    <property type="match status" value="1"/>
</dbReference>
<dbReference type="NCBIfam" id="TIGR01821">
    <property type="entry name" value="5aminolev_synth"/>
    <property type="match status" value="1"/>
</dbReference>
<evidence type="ECO:0008006" key="11">
    <source>
        <dbReference type="Google" id="ProtNLM"/>
    </source>
</evidence>
<dbReference type="EMBL" id="LSRL02000739">
    <property type="protein sequence ID" value="TDG39953.1"/>
    <property type="molecule type" value="Genomic_DNA"/>
</dbReference>
<feature type="region of interest" description="Disordered" evidence="5">
    <location>
        <begin position="1"/>
        <end position="25"/>
    </location>
</feature>
<dbReference type="GO" id="GO:0030170">
    <property type="term" value="F:pyridoxal phosphate binding"/>
    <property type="evidence" value="ECO:0007669"/>
    <property type="project" value="InterPro"/>
</dbReference>
<evidence type="ECO:0000259" key="6">
    <source>
        <dbReference type="Pfam" id="PF00155"/>
    </source>
</evidence>
<dbReference type="InterPro" id="IPR015422">
    <property type="entry name" value="PyrdxlP-dep_Trfase_small"/>
</dbReference>